<keyword evidence="2" id="KW-0560">Oxidoreductase</keyword>
<evidence type="ECO:0008006" key="7">
    <source>
        <dbReference type="Google" id="ProtNLM"/>
    </source>
</evidence>
<dbReference type="Proteomes" id="UP001497453">
    <property type="component" value="Chromosome 1"/>
</dbReference>
<evidence type="ECO:0000256" key="1">
    <source>
        <dbReference type="ARBA" id="ARBA00004685"/>
    </source>
</evidence>
<sequence length="212" mass="24094">MKRSTRISLPAPLFALGLIALLFSLLVHAANTYYRLREGHASRDPGVPQFPITLRDVALTTSKSSRLGLQSSAEDMRHLLPPGDGFVYLPDRDEHYIVSHYHQLHCLRSLRAYFINRDQLDEGDIGHVDHCLIYLRQMVLCNVDLTLEPASHRQLTPDGRLTNAVTGVGITHRCKDWSQARQYMEENYEQWKDTYKVGMSHSANSTGSGHMH</sequence>
<dbReference type="PANTHER" id="PTHR33365">
    <property type="entry name" value="YALI0B05434P"/>
    <property type="match status" value="1"/>
</dbReference>
<evidence type="ECO:0000256" key="2">
    <source>
        <dbReference type="ARBA" id="ARBA00023002"/>
    </source>
</evidence>
<dbReference type="PANTHER" id="PTHR33365:SF11">
    <property type="entry name" value="TAT PATHWAY SIGNAL SEQUENCE"/>
    <property type="match status" value="1"/>
</dbReference>
<comment type="pathway">
    <text evidence="1">Mycotoxin biosynthesis.</text>
</comment>
<evidence type="ECO:0000313" key="5">
    <source>
        <dbReference type="EMBL" id="CAL1697311.1"/>
    </source>
</evidence>
<gene>
    <name evidence="5" type="ORF">GFSPODELE1_LOCUS1590</name>
</gene>
<dbReference type="EMBL" id="OZ037944">
    <property type="protein sequence ID" value="CAL1697311.1"/>
    <property type="molecule type" value="Genomic_DNA"/>
</dbReference>
<name>A0ABP1CNN6_9APHY</name>
<evidence type="ECO:0000256" key="3">
    <source>
        <dbReference type="ARBA" id="ARBA00035112"/>
    </source>
</evidence>
<dbReference type="InterPro" id="IPR021765">
    <property type="entry name" value="UstYa-like"/>
</dbReference>
<feature type="chain" id="PRO_5047400228" description="Oxidase ustYa" evidence="4">
    <location>
        <begin position="30"/>
        <end position="212"/>
    </location>
</feature>
<organism evidence="5 6">
    <name type="scientific">Somion occarium</name>
    <dbReference type="NCBI Taxonomy" id="3059160"/>
    <lineage>
        <taxon>Eukaryota</taxon>
        <taxon>Fungi</taxon>
        <taxon>Dikarya</taxon>
        <taxon>Basidiomycota</taxon>
        <taxon>Agaricomycotina</taxon>
        <taxon>Agaricomycetes</taxon>
        <taxon>Polyporales</taxon>
        <taxon>Cerrenaceae</taxon>
        <taxon>Somion</taxon>
    </lineage>
</organism>
<keyword evidence="4" id="KW-0732">Signal</keyword>
<keyword evidence="6" id="KW-1185">Reference proteome</keyword>
<reference evidence="6" key="1">
    <citation type="submission" date="2024-04" db="EMBL/GenBank/DDBJ databases">
        <authorList>
            <person name="Shaw F."/>
            <person name="Minotto A."/>
        </authorList>
    </citation>
    <scope>NUCLEOTIDE SEQUENCE [LARGE SCALE GENOMIC DNA]</scope>
</reference>
<protein>
    <recommendedName>
        <fullName evidence="7">Oxidase ustYa</fullName>
    </recommendedName>
</protein>
<feature type="signal peptide" evidence="4">
    <location>
        <begin position="1"/>
        <end position="29"/>
    </location>
</feature>
<comment type="similarity">
    <text evidence="3">Belongs to the ustYa family.</text>
</comment>
<accession>A0ABP1CNN6</accession>
<dbReference type="Pfam" id="PF11807">
    <property type="entry name" value="UstYa"/>
    <property type="match status" value="1"/>
</dbReference>
<evidence type="ECO:0000256" key="4">
    <source>
        <dbReference type="SAM" id="SignalP"/>
    </source>
</evidence>
<proteinExistence type="inferred from homology"/>
<evidence type="ECO:0000313" key="6">
    <source>
        <dbReference type="Proteomes" id="UP001497453"/>
    </source>
</evidence>